<proteinExistence type="evidence at transcript level"/>
<reference evidence="1" key="1">
    <citation type="journal article" date="2015" name="Sci. Rep.">
        <title>Tissue- and time-dependent transcription in Ixodes ricinus salivary glands and midguts when blood feeding on the vertebrate host.</title>
        <authorList>
            <person name="Kotsyfakis M."/>
            <person name="Schwarz A."/>
            <person name="Erhart J."/>
            <person name="Ribeiro J.M."/>
        </authorList>
    </citation>
    <scope>NUCLEOTIDE SEQUENCE</scope>
    <source>
        <tissue evidence="1">Salivary gland and midgut</tissue>
    </source>
</reference>
<accession>V5H6Y0</accession>
<sequence>TLVTCDGETPVDKNVLEGFINNVLCLLQSLSEEDLTEVASGLGCKVLEAISGMLGDSGDVLEPVLDLVKDLLGAEKCESV</sequence>
<organism evidence="1">
    <name type="scientific">Ixodes ricinus</name>
    <name type="common">Common tick</name>
    <name type="synonym">Acarus ricinus</name>
    <dbReference type="NCBI Taxonomy" id="34613"/>
    <lineage>
        <taxon>Eukaryota</taxon>
        <taxon>Metazoa</taxon>
        <taxon>Ecdysozoa</taxon>
        <taxon>Arthropoda</taxon>
        <taxon>Chelicerata</taxon>
        <taxon>Arachnida</taxon>
        <taxon>Acari</taxon>
        <taxon>Parasitiformes</taxon>
        <taxon>Ixodida</taxon>
        <taxon>Ixodoidea</taxon>
        <taxon>Ixodidae</taxon>
        <taxon>Ixodinae</taxon>
        <taxon>Ixodes</taxon>
    </lineage>
</organism>
<dbReference type="EMBL" id="GANP01005643">
    <property type="protein sequence ID" value="JAB78825.1"/>
    <property type="molecule type" value="mRNA"/>
</dbReference>
<evidence type="ECO:0000313" key="1">
    <source>
        <dbReference type="EMBL" id="JAB78825.1"/>
    </source>
</evidence>
<protein>
    <submittedName>
        <fullName evidence="1">Uncharacterized protein</fullName>
    </submittedName>
</protein>
<name>V5H6Y0_IXORI</name>
<feature type="non-terminal residue" evidence="1">
    <location>
        <position position="1"/>
    </location>
</feature>
<dbReference type="AlphaFoldDB" id="V5H6Y0"/>